<reference evidence="2" key="1">
    <citation type="journal article" date="2020" name="Stud. Mycol.">
        <title>101 Dothideomycetes genomes: a test case for predicting lifestyles and emergence of pathogens.</title>
        <authorList>
            <person name="Haridas S."/>
            <person name="Albert R."/>
            <person name="Binder M."/>
            <person name="Bloem J."/>
            <person name="Labutti K."/>
            <person name="Salamov A."/>
            <person name="Andreopoulos B."/>
            <person name="Baker S."/>
            <person name="Barry K."/>
            <person name="Bills G."/>
            <person name="Bluhm B."/>
            <person name="Cannon C."/>
            <person name="Castanera R."/>
            <person name="Culley D."/>
            <person name="Daum C."/>
            <person name="Ezra D."/>
            <person name="Gonzalez J."/>
            <person name="Henrissat B."/>
            <person name="Kuo A."/>
            <person name="Liang C."/>
            <person name="Lipzen A."/>
            <person name="Lutzoni F."/>
            <person name="Magnuson J."/>
            <person name="Mondo S."/>
            <person name="Nolan M."/>
            <person name="Ohm R."/>
            <person name="Pangilinan J."/>
            <person name="Park H.-J."/>
            <person name="Ramirez L."/>
            <person name="Alfaro M."/>
            <person name="Sun H."/>
            <person name="Tritt A."/>
            <person name="Yoshinaga Y."/>
            <person name="Zwiers L.-H."/>
            <person name="Turgeon B."/>
            <person name="Goodwin S."/>
            <person name="Spatafora J."/>
            <person name="Crous P."/>
            <person name="Grigoriev I."/>
        </authorList>
    </citation>
    <scope>NUCLEOTIDE SEQUENCE</scope>
    <source>
        <strain evidence="2">CBS 269.34</strain>
    </source>
</reference>
<gene>
    <name evidence="2" type="ORF">BU16DRAFT_565078</name>
</gene>
<name>A0A6A6QH48_9PEZI</name>
<protein>
    <submittedName>
        <fullName evidence="2">HET-domain-containing protein</fullName>
    </submittedName>
</protein>
<evidence type="ECO:0000313" key="2">
    <source>
        <dbReference type="EMBL" id="KAF2491374.1"/>
    </source>
</evidence>
<evidence type="ECO:0000313" key="3">
    <source>
        <dbReference type="Proteomes" id="UP000799750"/>
    </source>
</evidence>
<dbReference type="PANTHER" id="PTHR33112:SF12">
    <property type="entry name" value="HETEROKARYON INCOMPATIBILITY DOMAIN-CONTAINING PROTEIN"/>
    <property type="match status" value="1"/>
</dbReference>
<dbReference type="EMBL" id="MU004195">
    <property type="protein sequence ID" value="KAF2491374.1"/>
    <property type="molecule type" value="Genomic_DNA"/>
</dbReference>
<keyword evidence="3" id="KW-1185">Reference proteome</keyword>
<proteinExistence type="predicted"/>
<dbReference type="Proteomes" id="UP000799750">
    <property type="component" value="Unassembled WGS sequence"/>
</dbReference>
<dbReference type="InterPro" id="IPR010730">
    <property type="entry name" value="HET"/>
</dbReference>
<organism evidence="2 3">
    <name type="scientific">Lophium mytilinum</name>
    <dbReference type="NCBI Taxonomy" id="390894"/>
    <lineage>
        <taxon>Eukaryota</taxon>
        <taxon>Fungi</taxon>
        <taxon>Dikarya</taxon>
        <taxon>Ascomycota</taxon>
        <taxon>Pezizomycotina</taxon>
        <taxon>Dothideomycetes</taxon>
        <taxon>Pleosporomycetidae</taxon>
        <taxon>Mytilinidiales</taxon>
        <taxon>Mytilinidiaceae</taxon>
        <taxon>Lophium</taxon>
    </lineage>
</organism>
<dbReference type="PANTHER" id="PTHR33112">
    <property type="entry name" value="DOMAIN PROTEIN, PUTATIVE-RELATED"/>
    <property type="match status" value="1"/>
</dbReference>
<accession>A0A6A6QH48</accession>
<dbReference type="Pfam" id="PF06985">
    <property type="entry name" value="HET"/>
    <property type="match status" value="1"/>
</dbReference>
<feature type="domain" description="Heterokaryon incompatibility" evidence="1">
    <location>
        <begin position="198"/>
        <end position="342"/>
    </location>
</feature>
<evidence type="ECO:0000259" key="1">
    <source>
        <dbReference type="Pfam" id="PF06985"/>
    </source>
</evidence>
<sequence length="483" mass="53837">MDTSTSTDELCTHCRENSIGEDLATFNGPVVRIGSASSGFTSSKVTIQFGTLGEIKGRLHCPFCRLVTRIAPSDESEQQAIKGRLSWEDNLNDAGKPRQLVHIYASVGSLVSGRFISHGNGHFGSIRNKCHAGSHCFDDAGLPRALDFDAIRQAYEDCKLDHDPSPLESFSRYSSAIDITLIYVKRECLVRASTRDRFLTLSYVWANAPTFQSTSANRSKLGVKGSLSGDQVVLPNTIRDAIELTRKLDERYLWVDALCIEQDNVAQKHSQVSQMDIIYSQSTLTIVAYDGKNSAWRIPGLRDWTLLPDEVAMNVKDGCLHGKPHIRDPTLTYDTRAWTFQEVLLSKRRLIFTDFGASFHCAHFAGNVLINYVMKVTSDGPRQNLLQLRAPWFFDLGATLPKVLHSTGPDRGSRDATWLAYFATDALNAFSGLAGLYKNQFGGEIICGLPERVLDIALLWIFSHEEYKDELDQGTPRKESFPS</sequence>
<dbReference type="OrthoDB" id="2958217at2759"/>
<dbReference type="AlphaFoldDB" id="A0A6A6QH48"/>